<dbReference type="EMBL" id="JAINUG010000352">
    <property type="protein sequence ID" value="KAJ8377474.1"/>
    <property type="molecule type" value="Genomic_DNA"/>
</dbReference>
<evidence type="ECO:0000256" key="1">
    <source>
        <dbReference type="SAM" id="MobiDB-lite"/>
    </source>
</evidence>
<sequence length="101" mass="11245">MRPLLFQSIWFKVDCLKNVSAWPLRLVARGAKCYWPESVAILALTPRQTASTGGRGSTLRQARGAPKRLRGSRRSLTFHSGGKVTVYLGQPFCVRRIAQST</sequence>
<name>A0AAD7RES0_9TELE</name>
<keyword evidence="3" id="KW-1185">Reference proteome</keyword>
<accession>A0AAD7RES0</accession>
<dbReference type="Proteomes" id="UP001221898">
    <property type="component" value="Unassembled WGS sequence"/>
</dbReference>
<feature type="region of interest" description="Disordered" evidence="1">
    <location>
        <begin position="50"/>
        <end position="71"/>
    </location>
</feature>
<organism evidence="2 3">
    <name type="scientific">Aldrovandia affinis</name>
    <dbReference type="NCBI Taxonomy" id="143900"/>
    <lineage>
        <taxon>Eukaryota</taxon>
        <taxon>Metazoa</taxon>
        <taxon>Chordata</taxon>
        <taxon>Craniata</taxon>
        <taxon>Vertebrata</taxon>
        <taxon>Euteleostomi</taxon>
        <taxon>Actinopterygii</taxon>
        <taxon>Neopterygii</taxon>
        <taxon>Teleostei</taxon>
        <taxon>Notacanthiformes</taxon>
        <taxon>Halosauridae</taxon>
        <taxon>Aldrovandia</taxon>
    </lineage>
</organism>
<comment type="caution">
    <text evidence="2">The sequence shown here is derived from an EMBL/GenBank/DDBJ whole genome shotgun (WGS) entry which is preliminary data.</text>
</comment>
<proteinExistence type="predicted"/>
<evidence type="ECO:0000313" key="2">
    <source>
        <dbReference type="EMBL" id="KAJ8377474.1"/>
    </source>
</evidence>
<evidence type="ECO:0000313" key="3">
    <source>
        <dbReference type="Proteomes" id="UP001221898"/>
    </source>
</evidence>
<protein>
    <submittedName>
        <fullName evidence="2">Uncharacterized protein</fullName>
    </submittedName>
</protein>
<gene>
    <name evidence="2" type="ORF">AAFF_G00259850</name>
</gene>
<dbReference type="AlphaFoldDB" id="A0AAD7RES0"/>
<reference evidence="2" key="1">
    <citation type="journal article" date="2023" name="Science">
        <title>Genome structures resolve the early diversification of teleost fishes.</title>
        <authorList>
            <person name="Parey E."/>
            <person name="Louis A."/>
            <person name="Montfort J."/>
            <person name="Bouchez O."/>
            <person name="Roques C."/>
            <person name="Iampietro C."/>
            <person name="Lluch J."/>
            <person name="Castinel A."/>
            <person name="Donnadieu C."/>
            <person name="Desvignes T."/>
            <person name="Floi Bucao C."/>
            <person name="Jouanno E."/>
            <person name="Wen M."/>
            <person name="Mejri S."/>
            <person name="Dirks R."/>
            <person name="Jansen H."/>
            <person name="Henkel C."/>
            <person name="Chen W.J."/>
            <person name="Zahm M."/>
            <person name="Cabau C."/>
            <person name="Klopp C."/>
            <person name="Thompson A.W."/>
            <person name="Robinson-Rechavi M."/>
            <person name="Braasch I."/>
            <person name="Lecointre G."/>
            <person name="Bobe J."/>
            <person name="Postlethwait J.H."/>
            <person name="Berthelot C."/>
            <person name="Roest Crollius H."/>
            <person name="Guiguen Y."/>
        </authorList>
    </citation>
    <scope>NUCLEOTIDE SEQUENCE</scope>
    <source>
        <strain evidence="2">NC1722</strain>
    </source>
</reference>